<dbReference type="AlphaFoldDB" id="F4KUT8"/>
<dbReference type="RefSeq" id="WP_013768020.1">
    <property type="nucleotide sequence ID" value="NC_015510.1"/>
</dbReference>
<dbReference type="eggNOG" id="COG3544">
    <property type="taxonomic scope" value="Bacteria"/>
</dbReference>
<gene>
    <name evidence="2" type="ordered locus">Halhy_5668</name>
</gene>
<name>F4KUT8_HALH1</name>
<evidence type="ECO:0000259" key="1">
    <source>
        <dbReference type="Pfam" id="PF03713"/>
    </source>
</evidence>
<dbReference type="STRING" id="760192.Halhy_5668"/>
<dbReference type="InterPro" id="IPR005183">
    <property type="entry name" value="DUF305_CopM-like"/>
</dbReference>
<dbReference type="Pfam" id="PF03713">
    <property type="entry name" value="DUF305"/>
    <property type="match status" value="1"/>
</dbReference>
<sequence length="227" mass="25423">MQKNIVIAAAAPLSVCFLQSCGNTDNHPNASELDTTMHPKAPKDSAGKAKMIIDNDLMYAMSSTMAKMKIIMMSGDFDLDFANMMILHHQAAIDMSRVEIAQGRDEQIKAMALDIITLQNAQIVQMQEFVLNYNTPAIKVAQITEKPNPLGATMKTMMDKMNNMPMTGNTDQDFVAMMIPHHRAAVKMAEDELKHGKSLELKKLAKQMIVDQNEEIEEFKAWIINHK</sequence>
<dbReference type="EMBL" id="CP002691">
    <property type="protein sequence ID" value="AEE53491.1"/>
    <property type="molecule type" value="Genomic_DNA"/>
</dbReference>
<evidence type="ECO:0000313" key="2">
    <source>
        <dbReference type="EMBL" id="AEE53491.1"/>
    </source>
</evidence>
<reference evidence="2 3" key="1">
    <citation type="journal article" date="2011" name="Stand. Genomic Sci.">
        <title>Complete genome sequence of Haliscomenobacter hydrossis type strain (O).</title>
        <authorList>
            <consortium name="US DOE Joint Genome Institute (JGI-PGF)"/>
            <person name="Daligault H."/>
            <person name="Lapidus A."/>
            <person name="Zeytun A."/>
            <person name="Nolan M."/>
            <person name="Lucas S."/>
            <person name="Del Rio T.G."/>
            <person name="Tice H."/>
            <person name="Cheng J.F."/>
            <person name="Tapia R."/>
            <person name="Han C."/>
            <person name="Goodwin L."/>
            <person name="Pitluck S."/>
            <person name="Liolios K."/>
            <person name="Pagani I."/>
            <person name="Ivanova N."/>
            <person name="Huntemann M."/>
            <person name="Mavromatis K."/>
            <person name="Mikhailova N."/>
            <person name="Pati A."/>
            <person name="Chen A."/>
            <person name="Palaniappan K."/>
            <person name="Land M."/>
            <person name="Hauser L."/>
            <person name="Brambilla E.M."/>
            <person name="Rohde M."/>
            <person name="Verbarg S."/>
            <person name="Goker M."/>
            <person name="Bristow J."/>
            <person name="Eisen J.A."/>
            <person name="Markowitz V."/>
            <person name="Hugenholtz P."/>
            <person name="Kyrpides N.C."/>
            <person name="Klenk H.P."/>
            <person name="Woyke T."/>
        </authorList>
    </citation>
    <scope>NUCLEOTIDE SEQUENCE [LARGE SCALE GENOMIC DNA]</scope>
    <source>
        <strain evidence="3">ATCC 27775 / DSM 1100 / LMG 10767 / O</strain>
    </source>
</reference>
<dbReference type="Gene3D" id="1.20.1260.10">
    <property type="match status" value="2"/>
</dbReference>
<dbReference type="Proteomes" id="UP000008461">
    <property type="component" value="Chromosome"/>
</dbReference>
<dbReference type="KEGG" id="hhy:Halhy_5668"/>
<dbReference type="HOGENOM" id="CLU_074343_2_1_10"/>
<dbReference type="OrthoDB" id="8603558at2"/>
<keyword evidence="3" id="KW-1185">Reference proteome</keyword>
<protein>
    <recommendedName>
        <fullName evidence="1">DUF305 domain-containing protein</fullName>
    </recommendedName>
</protein>
<feature type="domain" description="DUF305" evidence="1">
    <location>
        <begin position="78"/>
        <end position="222"/>
    </location>
</feature>
<evidence type="ECO:0000313" key="3">
    <source>
        <dbReference type="Proteomes" id="UP000008461"/>
    </source>
</evidence>
<dbReference type="PROSITE" id="PS51257">
    <property type="entry name" value="PROKAR_LIPOPROTEIN"/>
    <property type="match status" value="1"/>
</dbReference>
<organism evidence="2 3">
    <name type="scientific">Haliscomenobacter hydrossis (strain ATCC 27775 / DSM 1100 / LMG 10767 / O)</name>
    <dbReference type="NCBI Taxonomy" id="760192"/>
    <lineage>
        <taxon>Bacteria</taxon>
        <taxon>Pseudomonadati</taxon>
        <taxon>Bacteroidota</taxon>
        <taxon>Saprospiria</taxon>
        <taxon>Saprospirales</taxon>
        <taxon>Haliscomenobacteraceae</taxon>
        <taxon>Haliscomenobacter</taxon>
    </lineage>
</organism>
<dbReference type="InterPro" id="IPR012347">
    <property type="entry name" value="Ferritin-like"/>
</dbReference>
<dbReference type="PANTHER" id="PTHR36933">
    <property type="entry name" value="SLL0788 PROTEIN"/>
    <property type="match status" value="1"/>
</dbReference>
<accession>F4KUT8</accession>
<reference key="2">
    <citation type="submission" date="2011-04" db="EMBL/GenBank/DDBJ databases">
        <title>Complete sequence of chromosome of Haliscomenobacter hydrossis DSM 1100.</title>
        <authorList>
            <consortium name="US DOE Joint Genome Institute (JGI-PGF)"/>
            <person name="Lucas S."/>
            <person name="Han J."/>
            <person name="Lapidus A."/>
            <person name="Bruce D."/>
            <person name="Goodwin L."/>
            <person name="Pitluck S."/>
            <person name="Peters L."/>
            <person name="Kyrpides N."/>
            <person name="Mavromatis K."/>
            <person name="Ivanova N."/>
            <person name="Ovchinnikova G."/>
            <person name="Pagani I."/>
            <person name="Daligault H."/>
            <person name="Detter J.C."/>
            <person name="Han C."/>
            <person name="Land M."/>
            <person name="Hauser L."/>
            <person name="Markowitz V."/>
            <person name="Cheng J.-F."/>
            <person name="Hugenholtz P."/>
            <person name="Woyke T."/>
            <person name="Wu D."/>
            <person name="Verbarg S."/>
            <person name="Frueling A."/>
            <person name="Brambilla E."/>
            <person name="Klenk H.-P."/>
            <person name="Eisen J.A."/>
        </authorList>
    </citation>
    <scope>NUCLEOTIDE SEQUENCE</scope>
    <source>
        <strain>DSM 1100</strain>
    </source>
</reference>
<dbReference type="PANTHER" id="PTHR36933:SF1">
    <property type="entry name" value="SLL0788 PROTEIN"/>
    <property type="match status" value="1"/>
</dbReference>
<proteinExistence type="predicted"/>